<comment type="caution">
    <text evidence="2">The sequence shown here is derived from an EMBL/GenBank/DDBJ whole genome shotgun (WGS) entry which is preliminary data.</text>
</comment>
<dbReference type="EMBL" id="ACKY01000037">
    <property type="protein sequence ID" value="EEV89059.1"/>
    <property type="molecule type" value="Genomic_DNA"/>
</dbReference>
<dbReference type="AlphaFoldDB" id="C8N8L0"/>
<evidence type="ECO:0000313" key="2">
    <source>
        <dbReference type="EMBL" id="EEV89059.1"/>
    </source>
</evidence>
<proteinExistence type="predicted"/>
<sequence length="108" mass="11863">MGSDCVATMTPKAKRGFNSRSRMGSDVSPTKRAKKASVSIRAPAWGATAPAWVFPVFAVFQFALPHGERQIAPHVAAVEAQFQFALPHGERLPSCNGRYSLHRKRTIR</sequence>
<dbReference type="Proteomes" id="UP000004870">
    <property type="component" value="Unassembled WGS sequence"/>
</dbReference>
<name>C8N8L0_CARH6</name>
<gene>
    <name evidence="2" type="ORF">HMPREF0198_0837</name>
</gene>
<organism evidence="2 3">
    <name type="scientific">Cardiobacterium hominis (strain ATCC 15826 / DSM 8339 / NCTC 10426 / 6573)</name>
    <dbReference type="NCBI Taxonomy" id="638300"/>
    <lineage>
        <taxon>Bacteria</taxon>
        <taxon>Pseudomonadati</taxon>
        <taxon>Pseudomonadota</taxon>
        <taxon>Gammaproteobacteria</taxon>
        <taxon>Cardiobacteriales</taxon>
        <taxon>Cardiobacteriaceae</taxon>
        <taxon>Cardiobacterium</taxon>
    </lineage>
</organism>
<evidence type="ECO:0000256" key="1">
    <source>
        <dbReference type="SAM" id="MobiDB-lite"/>
    </source>
</evidence>
<feature type="region of interest" description="Disordered" evidence="1">
    <location>
        <begin position="1"/>
        <end position="33"/>
    </location>
</feature>
<keyword evidence="3" id="KW-1185">Reference proteome</keyword>
<dbReference type="HOGENOM" id="CLU_2192268_0_0_6"/>
<protein>
    <submittedName>
        <fullName evidence="2">Uncharacterized protein</fullName>
    </submittedName>
</protein>
<evidence type="ECO:0000313" key="3">
    <source>
        <dbReference type="Proteomes" id="UP000004870"/>
    </source>
</evidence>
<reference evidence="2 3" key="1">
    <citation type="submission" date="2009-08" db="EMBL/GenBank/DDBJ databases">
        <authorList>
            <person name="Qin X."/>
            <person name="Bachman B."/>
            <person name="Battles P."/>
            <person name="Bell A."/>
            <person name="Bess C."/>
            <person name="Bickham C."/>
            <person name="Chaboub L."/>
            <person name="Chen D."/>
            <person name="Coyle M."/>
            <person name="Deiros D.R."/>
            <person name="Dinh H."/>
            <person name="Forbes L."/>
            <person name="Fowler G."/>
            <person name="Francisco L."/>
            <person name="Fu Q."/>
            <person name="Gubbala S."/>
            <person name="Hale W."/>
            <person name="Han Y."/>
            <person name="Hemphill L."/>
            <person name="Highlander S.K."/>
            <person name="Hirani K."/>
            <person name="Hogues M."/>
            <person name="Jackson L."/>
            <person name="Jakkamsetti A."/>
            <person name="Javaid M."/>
            <person name="Jiang H."/>
            <person name="Korchina V."/>
            <person name="Kovar C."/>
            <person name="Lara F."/>
            <person name="Lee S."/>
            <person name="Mata R."/>
            <person name="Mathew T."/>
            <person name="Moen C."/>
            <person name="Morales K."/>
            <person name="Munidasa M."/>
            <person name="Nazareth L."/>
            <person name="Ngo R."/>
            <person name="Nguyen L."/>
            <person name="Okwuonu G."/>
            <person name="Ongeri F."/>
            <person name="Patil S."/>
            <person name="Petrosino J."/>
            <person name="Pham C."/>
            <person name="Pham P."/>
            <person name="Pu L.-L."/>
            <person name="Puazo M."/>
            <person name="Raj R."/>
            <person name="Reid J."/>
            <person name="Rouhana J."/>
            <person name="Saada N."/>
            <person name="Shang Y."/>
            <person name="Simmons D."/>
            <person name="Thornton R."/>
            <person name="Warren J."/>
            <person name="Weissenberger G."/>
            <person name="Zhang J."/>
            <person name="Zhang L."/>
            <person name="Zhou C."/>
            <person name="Zhu D."/>
            <person name="Muzny D."/>
            <person name="Worley K."/>
            <person name="Gibbs R."/>
        </authorList>
    </citation>
    <scope>NUCLEOTIDE SEQUENCE [LARGE SCALE GENOMIC DNA]</scope>
    <source>
        <strain evidence="3">ATCC 15826 / DSM 8339 / NCTC 10426 / 6573</strain>
    </source>
</reference>
<accession>C8N8L0</accession>